<accession>A0A5C6CCT7</accession>
<reference evidence="1 2" key="1">
    <citation type="submission" date="2019-02" db="EMBL/GenBank/DDBJ databases">
        <title>Deep-cultivation of Planctomycetes and their phenomic and genomic characterization uncovers novel biology.</title>
        <authorList>
            <person name="Wiegand S."/>
            <person name="Jogler M."/>
            <person name="Boedeker C."/>
            <person name="Pinto D."/>
            <person name="Vollmers J."/>
            <person name="Rivas-Marin E."/>
            <person name="Kohn T."/>
            <person name="Peeters S.H."/>
            <person name="Heuer A."/>
            <person name="Rast P."/>
            <person name="Oberbeckmann S."/>
            <person name="Bunk B."/>
            <person name="Jeske O."/>
            <person name="Meyerdierks A."/>
            <person name="Storesund J.E."/>
            <person name="Kallscheuer N."/>
            <person name="Luecker S."/>
            <person name="Lage O.M."/>
            <person name="Pohl T."/>
            <person name="Merkel B.J."/>
            <person name="Hornburger P."/>
            <person name="Mueller R.-W."/>
            <person name="Bruemmer F."/>
            <person name="Labrenz M."/>
            <person name="Spormann A.M."/>
            <person name="Op Den Camp H."/>
            <person name="Overmann J."/>
            <person name="Amann R."/>
            <person name="Jetten M.S.M."/>
            <person name="Mascher T."/>
            <person name="Medema M.H."/>
            <person name="Devos D.P."/>
            <person name="Kaster A.-K."/>
            <person name="Ovreas L."/>
            <person name="Rohde M."/>
            <person name="Galperin M.Y."/>
            <person name="Jogler C."/>
        </authorList>
    </citation>
    <scope>NUCLEOTIDE SEQUENCE [LARGE SCALE GENOMIC DNA]</scope>
    <source>
        <strain evidence="1 2">Pla144</strain>
    </source>
</reference>
<dbReference type="OrthoDB" id="267874at2"/>
<keyword evidence="2" id="KW-1185">Reference proteome</keyword>
<dbReference type="Proteomes" id="UP000318437">
    <property type="component" value="Unassembled WGS sequence"/>
</dbReference>
<dbReference type="Pfam" id="PF13646">
    <property type="entry name" value="HEAT_2"/>
    <property type="match status" value="1"/>
</dbReference>
<protein>
    <recommendedName>
        <fullName evidence="3">HEAT repeat protein</fullName>
    </recommendedName>
</protein>
<name>A0A5C6CCT7_9BACT</name>
<dbReference type="InterPro" id="IPR011989">
    <property type="entry name" value="ARM-like"/>
</dbReference>
<dbReference type="RefSeq" id="WP_146452905.1">
    <property type="nucleotide sequence ID" value="NZ_SJPS01000011.1"/>
</dbReference>
<evidence type="ECO:0000313" key="1">
    <source>
        <dbReference type="EMBL" id="TWU21264.1"/>
    </source>
</evidence>
<evidence type="ECO:0008006" key="3">
    <source>
        <dbReference type="Google" id="ProtNLM"/>
    </source>
</evidence>
<dbReference type="InterPro" id="IPR016024">
    <property type="entry name" value="ARM-type_fold"/>
</dbReference>
<proteinExistence type="predicted"/>
<sequence length="432" mass="46943">MQTPQLIKRLVLLATLAVCLMTVVRAAWPSFSAWQQSRLAHRLVADMEQAKDPNSRILLRQVATLGDAAIAALVEAAASNRADVSLQARQIIEEKLGTWIATSQVDPDFDLGQPSCLLARALAEHISDFGSLGQQWSSKLTLELVALADRLPAEAAARILADCSKILEQVPPVGPLMRTVDSVSSSGSAPAPAISMGRQPDLSVLNIPSERVISSKPLPIALPLAESSENTPEIIESAEENLRPLPSAWATNQPLTSSPTIPAPNASTLKAVQEFGDEPTQDKAVTSPGAIVELPTPDEMESLVAELSKETTRALAKELISADFYTAGAIRLVLRERGISDEERSLIDRLLSSEVSDRLRLVRDLEVLPARPARQWLRELLHDENAEVRLQALTALATSKDPELVDFARDMAVRDRDARVSELAARIMREAR</sequence>
<dbReference type="AlphaFoldDB" id="A0A5C6CCT7"/>
<dbReference type="Gene3D" id="1.25.10.10">
    <property type="entry name" value="Leucine-rich Repeat Variant"/>
    <property type="match status" value="1"/>
</dbReference>
<organism evidence="1 2">
    <name type="scientific">Bythopirellula polymerisocia</name>
    <dbReference type="NCBI Taxonomy" id="2528003"/>
    <lineage>
        <taxon>Bacteria</taxon>
        <taxon>Pseudomonadati</taxon>
        <taxon>Planctomycetota</taxon>
        <taxon>Planctomycetia</taxon>
        <taxon>Pirellulales</taxon>
        <taxon>Lacipirellulaceae</taxon>
        <taxon>Bythopirellula</taxon>
    </lineage>
</organism>
<dbReference type="EMBL" id="SJPS01000011">
    <property type="protein sequence ID" value="TWU21264.1"/>
    <property type="molecule type" value="Genomic_DNA"/>
</dbReference>
<dbReference type="SUPFAM" id="SSF48371">
    <property type="entry name" value="ARM repeat"/>
    <property type="match status" value="1"/>
</dbReference>
<gene>
    <name evidence="1" type="ORF">Pla144_46730</name>
</gene>
<comment type="caution">
    <text evidence="1">The sequence shown here is derived from an EMBL/GenBank/DDBJ whole genome shotgun (WGS) entry which is preliminary data.</text>
</comment>
<evidence type="ECO:0000313" key="2">
    <source>
        <dbReference type="Proteomes" id="UP000318437"/>
    </source>
</evidence>